<dbReference type="Proteomes" id="UP000179807">
    <property type="component" value="Unassembled WGS sequence"/>
</dbReference>
<sequence>MNVKSHKLLNYQDDKKRRFFIMTTLPRLPAKFRGLAAGANSSLFSPSQNIPKPSHFQTAPQSITVSSPTSKSNTVNFPRTSASANYQLQGIRDAALKKYEAYNSQLRQMDRNFHLEVKRAEQQSTRNLSRFADSIASLASEMSQLTNQSNLLKSKIDYLRNKQIETQSTGVTTLLAPLKNGFDAFDREFEGALNNINTLFSNLTARVKTVQKDFSSLQTIQNDVNNLDASFEKLTESVQSNSDHLITTHSELENSVSEQKLKISSRIHEKIGDFRQRIENLEQSSTQSLSKSQNVIAEAQTSQYEMREFFDSSMNNIISSFKSKIGESKKAIFDLQQSRFEQIDSIHSRLSKTSESVAKMRRKKLKDAVANQTTTRQSLQPEIDELKKKVEKLERKLNKKLQAKGIKNEKNSQKKQKTKPKEKTENKDTKKGIRMFYNIDDNGKVKVIFVDENGNVIY</sequence>
<evidence type="ECO:0000313" key="3">
    <source>
        <dbReference type="EMBL" id="OHT13380.1"/>
    </source>
</evidence>
<dbReference type="AlphaFoldDB" id="A0A1J4KUE1"/>
<comment type="caution">
    <text evidence="3">The sequence shown here is derived from an EMBL/GenBank/DDBJ whole genome shotgun (WGS) entry which is preliminary data.</text>
</comment>
<keyword evidence="4" id="KW-1185">Reference proteome</keyword>
<reference evidence="3" key="1">
    <citation type="submission" date="2016-10" db="EMBL/GenBank/DDBJ databases">
        <authorList>
            <person name="Benchimol M."/>
            <person name="Almeida L.G."/>
            <person name="Vasconcelos A.T."/>
            <person name="Perreira-Neves A."/>
            <person name="Rosa I.A."/>
            <person name="Tasca T."/>
            <person name="Bogo M.R."/>
            <person name="de Souza W."/>
        </authorList>
    </citation>
    <scope>NUCLEOTIDE SEQUENCE [LARGE SCALE GENOMIC DNA]</scope>
    <source>
        <strain evidence="3">K</strain>
    </source>
</reference>
<feature type="region of interest" description="Disordered" evidence="2">
    <location>
        <begin position="399"/>
        <end position="430"/>
    </location>
</feature>
<dbReference type="OrthoDB" id="10574738at2759"/>
<feature type="compositionally biased region" description="Basic and acidic residues" evidence="2">
    <location>
        <begin position="419"/>
        <end position="430"/>
    </location>
</feature>
<name>A0A1J4KUE1_9EUKA</name>
<dbReference type="RefSeq" id="XP_068366516.1">
    <property type="nucleotide sequence ID" value="XM_068498994.1"/>
</dbReference>
<feature type="region of interest" description="Disordered" evidence="2">
    <location>
        <begin position="46"/>
        <end position="72"/>
    </location>
</feature>
<gene>
    <name evidence="3" type="ORF">TRFO_16473</name>
</gene>
<dbReference type="VEuPathDB" id="TrichDB:TRFO_16473"/>
<feature type="coiled-coil region" evidence="1">
    <location>
        <begin position="92"/>
        <end position="162"/>
    </location>
</feature>
<protein>
    <submittedName>
        <fullName evidence="3">Uncharacterized protein</fullName>
    </submittedName>
</protein>
<evidence type="ECO:0000256" key="1">
    <source>
        <dbReference type="SAM" id="Coils"/>
    </source>
</evidence>
<accession>A0A1J4KUE1</accession>
<dbReference type="EMBL" id="MLAK01000533">
    <property type="protein sequence ID" value="OHT13380.1"/>
    <property type="molecule type" value="Genomic_DNA"/>
</dbReference>
<feature type="region of interest" description="Disordered" evidence="2">
    <location>
        <begin position="351"/>
        <end position="377"/>
    </location>
</feature>
<organism evidence="3 4">
    <name type="scientific">Tritrichomonas foetus</name>
    <dbReference type="NCBI Taxonomy" id="1144522"/>
    <lineage>
        <taxon>Eukaryota</taxon>
        <taxon>Metamonada</taxon>
        <taxon>Parabasalia</taxon>
        <taxon>Tritrichomonadida</taxon>
        <taxon>Tritrichomonadidae</taxon>
        <taxon>Tritrichomonas</taxon>
    </lineage>
</organism>
<evidence type="ECO:0000256" key="2">
    <source>
        <dbReference type="SAM" id="MobiDB-lite"/>
    </source>
</evidence>
<proteinExistence type="predicted"/>
<dbReference type="GeneID" id="94833698"/>
<evidence type="ECO:0000313" key="4">
    <source>
        <dbReference type="Proteomes" id="UP000179807"/>
    </source>
</evidence>
<keyword evidence="1" id="KW-0175">Coiled coil</keyword>